<reference evidence="1 2" key="1">
    <citation type="submission" date="2019-04" db="EMBL/GenBank/DDBJ databases">
        <title>Draft genome sequences for three unisolated Alnus-infective Frankia Sp+ strains, AgTrS, AiOr and AvVan, the first sequenced Frankia strains able to sporulate in-planta.</title>
        <authorList>
            <person name="Bethencourt L."/>
            <person name="Vautrin F."/>
            <person name="Taib N."/>
            <person name="Dubost A."/>
            <person name="Castro-Garcia L."/>
            <person name="Imbaud O."/>
            <person name="Abrouk D."/>
            <person name="Fournier P."/>
            <person name="Briolay J."/>
            <person name="Nguyen A."/>
            <person name="Normand P."/>
            <person name="Fernandez M.P."/>
            <person name="Brochier-Armanet C."/>
            <person name="Herrera-Belaroussi A."/>
        </authorList>
    </citation>
    <scope>NUCLEOTIDE SEQUENCE [LARGE SCALE GENOMIC DNA]</scope>
    <source>
        <strain evidence="1 2">AvVan</strain>
    </source>
</reference>
<proteinExistence type="predicted"/>
<organism evidence="1 2">
    <name type="scientific">Candidatus Frankia alpina</name>
    <dbReference type="NCBI Taxonomy" id="2699483"/>
    <lineage>
        <taxon>Bacteria</taxon>
        <taxon>Bacillati</taxon>
        <taxon>Actinomycetota</taxon>
        <taxon>Actinomycetes</taxon>
        <taxon>Frankiales</taxon>
        <taxon>Frankiaceae</taxon>
        <taxon>Frankia</taxon>
    </lineage>
</organism>
<comment type="caution">
    <text evidence="1">The sequence shown here is derived from an EMBL/GenBank/DDBJ whole genome shotgun (WGS) entry which is preliminary data.</text>
</comment>
<evidence type="ECO:0000313" key="2">
    <source>
        <dbReference type="Proteomes" id="UP000305282"/>
    </source>
</evidence>
<keyword evidence="2" id="KW-1185">Reference proteome</keyword>
<name>A0A4S5E806_9ACTN</name>
<gene>
    <name evidence="1" type="ORF">E7Y31_16735</name>
</gene>
<dbReference type="EMBL" id="SSXH01000479">
    <property type="protein sequence ID" value="THJ67714.1"/>
    <property type="molecule type" value="Genomic_DNA"/>
</dbReference>
<sequence>MDRRMLLRSAVAALGTATFSGATWHAALAATARPGVGPYGPLRPPDRSGVALPAGFT</sequence>
<dbReference type="AlphaFoldDB" id="A0A4S5E806"/>
<evidence type="ECO:0000313" key="1">
    <source>
        <dbReference type="EMBL" id="THJ67714.1"/>
    </source>
</evidence>
<dbReference type="Proteomes" id="UP000305282">
    <property type="component" value="Unassembled WGS sequence"/>
</dbReference>
<feature type="non-terminal residue" evidence="1">
    <location>
        <position position="57"/>
    </location>
</feature>
<accession>A0A4S5E806</accession>
<protein>
    <submittedName>
        <fullName evidence="1">Translocation protein TolB</fullName>
    </submittedName>
</protein>